<sequence>MTTVVICAGGPKEEIVTGDFLLSFKNAVFIGADHGTITLMDHGIMPDLAIGDFDSLTESEWSRIQERVSGIEHHPPQKNETDTELAVIRALAYKPEKVILIGATGGRLDHFEANMRMIYRLQEMHPSIEFKIINKMNSLQFFQPGEHKIVADSYFKYISFFAYGSNVLNVTLKNMLYETTDEIIDLGTTRFTSNEIVGEYASISFTHGICLMIRSTDDKE</sequence>
<dbReference type="OrthoDB" id="9804377at2"/>
<dbReference type="Gene3D" id="3.40.50.10240">
    <property type="entry name" value="Thiamin pyrophosphokinase, catalytic domain"/>
    <property type="match status" value="1"/>
</dbReference>
<dbReference type="InterPro" id="IPR036759">
    <property type="entry name" value="TPK_catalytic_sf"/>
</dbReference>
<organism evidence="7 8">
    <name type="scientific">Rummeliibacillus stabekisii</name>
    <dbReference type="NCBI Taxonomy" id="241244"/>
    <lineage>
        <taxon>Bacteria</taxon>
        <taxon>Bacillati</taxon>
        <taxon>Bacillota</taxon>
        <taxon>Bacilli</taxon>
        <taxon>Bacillales</taxon>
        <taxon>Caryophanaceae</taxon>
        <taxon>Rummeliibacillus</taxon>
    </lineage>
</organism>
<dbReference type="CDD" id="cd07995">
    <property type="entry name" value="TPK"/>
    <property type="match status" value="1"/>
</dbReference>
<dbReference type="GO" id="GO:0005524">
    <property type="term" value="F:ATP binding"/>
    <property type="evidence" value="ECO:0007669"/>
    <property type="project" value="UniProtKB-KW"/>
</dbReference>
<evidence type="ECO:0000256" key="4">
    <source>
        <dbReference type="ARBA" id="ARBA00022840"/>
    </source>
</evidence>
<evidence type="ECO:0000256" key="1">
    <source>
        <dbReference type="ARBA" id="ARBA00022679"/>
    </source>
</evidence>
<protein>
    <recommendedName>
        <fullName evidence="5">Thiamine diphosphokinase</fullName>
        <ecNumber evidence="5">2.7.6.2</ecNumber>
    </recommendedName>
</protein>
<proteinExistence type="predicted"/>
<dbReference type="PANTHER" id="PTHR41299">
    <property type="entry name" value="THIAMINE PYROPHOSPHOKINASE"/>
    <property type="match status" value="1"/>
</dbReference>
<dbReference type="STRING" id="241244.ATY39_02415"/>
<name>A0A143H9I9_9BACL</name>
<dbReference type="Pfam" id="PF04263">
    <property type="entry name" value="TPK_catalytic"/>
    <property type="match status" value="1"/>
</dbReference>
<evidence type="ECO:0000313" key="8">
    <source>
        <dbReference type="Proteomes" id="UP000076021"/>
    </source>
</evidence>
<evidence type="ECO:0000259" key="6">
    <source>
        <dbReference type="SMART" id="SM00983"/>
    </source>
</evidence>
<dbReference type="AlphaFoldDB" id="A0A143H9I9"/>
<dbReference type="GO" id="GO:0030975">
    <property type="term" value="F:thiamine binding"/>
    <property type="evidence" value="ECO:0007669"/>
    <property type="project" value="InterPro"/>
</dbReference>
<dbReference type="InterPro" id="IPR053149">
    <property type="entry name" value="TPK"/>
</dbReference>
<dbReference type="InterPro" id="IPR007371">
    <property type="entry name" value="TPK_catalytic"/>
</dbReference>
<dbReference type="SUPFAM" id="SSF63862">
    <property type="entry name" value="Thiamin pyrophosphokinase, substrate-binding domain"/>
    <property type="match status" value="1"/>
</dbReference>
<dbReference type="SUPFAM" id="SSF63999">
    <property type="entry name" value="Thiamin pyrophosphokinase, catalytic domain"/>
    <property type="match status" value="1"/>
</dbReference>
<keyword evidence="3 7" id="KW-0418">Kinase</keyword>
<dbReference type="InterPro" id="IPR007373">
    <property type="entry name" value="Thiamin_PyroPKinase_B1-bd"/>
</dbReference>
<evidence type="ECO:0000256" key="3">
    <source>
        <dbReference type="ARBA" id="ARBA00022777"/>
    </source>
</evidence>
<keyword evidence="4" id="KW-0067">ATP-binding</keyword>
<dbReference type="EC" id="2.7.6.2" evidence="5"/>
<dbReference type="RefSeq" id="WP_066785317.1">
    <property type="nucleotide sequence ID" value="NZ_CP014806.1"/>
</dbReference>
<dbReference type="Proteomes" id="UP000076021">
    <property type="component" value="Chromosome"/>
</dbReference>
<evidence type="ECO:0000256" key="2">
    <source>
        <dbReference type="ARBA" id="ARBA00022741"/>
    </source>
</evidence>
<dbReference type="InterPro" id="IPR036371">
    <property type="entry name" value="TPK_B1-bd_sf"/>
</dbReference>
<dbReference type="GO" id="GO:0016301">
    <property type="term" value="F:kinase activity"/>
    <property type="evidence" value="ECO:0007669"/>
    <property type="project" value="UniProtKB-KW"/>
</dbReference>
<dbReference type="GO" id="GO:0009229">
    <property type="term" value="P:thiamine diphosphate biosynthetic process"/>
    <property type="evidence" value="ECO:0007669"/>
    <property type="project" value="InterPro"/>
</dbReference>
<dbReference type="SMART" id="SM00983">
    <property type="entry name" value="TPK_B1_binding"/>
    <property type="match status" value="1"/>
</dbReference>
<dbReference type="GO" id="GO:0006772">
    <property type="term" value="P:thiamine metabolic process"/>
    <property type="evidence" value="ECO:0007669"/>
    <property type="project" value="UniProtKB-UniRule"/>
</dbReference>
<reference evidence="7 8" key="1">
    <citation type="journal article" date="2016" name="Genome Announc.">
        <title>Whole-Genome Sequence of Rummeliibacillus stabekisii Strain PP9 Isolated from Antarctic Soil.</title>
        <authorList>
            <person name="da Mota F.F."/>
            <person name="Vollu R.E."/>
            <person name="Jurelevicius D."/>
            <person name="Seldin L."/>
        </authorList>
    </citation>
    <scope>NUCLEOTIDE SEQUENCE [LARGE SCALE GENOMIC DNA]</scope>
    <source>
        <strain evidence="7 8">PP9</strain>
    </source>
</reference>
<evidence type="ECO:0000313" key="7">
    <source>
        <dbReference type="EMBL" id="AMW98382.1"/>
    </source>
</evidence>
<dbReference type="KEGG" id="rst:ATY39_02415"/>
<dbReference type="Pfam" id="PF04265">
    <property type="entry name" value="TPK_B1_binding"/>
    <property type="match status" value="1"/>
</dbReference>
<dbReference type="GO" id="GO:0004788">
    <property type="term" value="F:thiamine diphosphokinase activity"/>
    <property type="evidence" value="ECO:0007669"/>
    <property type="project" value="UniProtKB-UniRule"/>
</dbReference>
<gene>
    <name evidence="7" type="ORF">ATY39_02415</name>
</gene>
<feature type="domain" description="Thiamin pyrophosphokinase thiamin-binding" evidence="6">
    <location>
        <begin position="145"/>
        <end position="211"/>
    </location>
</feature>
<evidence type="ECO:0000256" key="5">
    <source>
        <dbReference type="NCBIfam" id="TIGR01378"/>
    </source>
</evidence>
<dbReference type="InterPro" id="IPR006282">
    <property type="entry name" value="Thi_PPkinase"/>
</dbReference>
<dbReference type="EMBL" id="CP014806">
    <property type="protein sequence ID" value="AMW98382.1"/>
    <property type="molecule type" value="Genomic_DNA"/>
</dbReference>
<dbReference type="PANTHER" id="PTHR41299:SF1">
    <property type="entry name" value="THIAMINE PYROPHOSPHOKINASE"/>
    <property type="match status" value="1"/>
</dbReference>
<keyword evidence="1" id="KW-0808">Transferase</keyword>
<keyword evidence="2" id="KW-0547">Nucleotide-binding</keyword>
<dbReference type="NCBIfam" id="TIGR01378">
    <property type="entry name" value="thi_PPkinase"/>
    <property type="match status" value="1"/>
</dbReference>
<reference evidence="8" key="2">
    <citation type="submission" date="2016-03" db="EMBL/GenBank/DDBJ databases">
        <authorList>
            <person name="Seldin L."/>
        </authorList>
    </citation>
    <scope>NUCLEOTIDE SEQUENCE [LARGE SCALE GENOMIC DNA]</scope>
    <source>
        <strain evidence="8">PP9</strain>
    </source>
</reference>
<keyword evidence="8" id="KW-1185">Reference proteome</keyword>
<accession>A0A143H9I9</accession>